<sequence>METANMYTLDAFDDTHPFVTAWTAFDEATIATGCMEIVPSSNQYGIINENHYLPEETQDHSAPVEEVIELEAEAGEAILLHNFLLHRSGTNSTQAPRRAFSVTYMDVSTRTVDTG</sequence>
<dbReference type="GO" id="GO:0046872">
    <property type="term" value="F:metal ion binding"/>
    <property type="evidence" value="ECO:0007669"/>
    <property type="project" value="UniProtKB-ARBA"/>
</dbReference>
<dbReference type="AlphaFoldDB" id="A0A382T4J7"/>
<proteinExistence type="predicted"/>
<evidence type="ECO:0008006" key="2">
    <source>
        <dbReference type="Google" id="ProtNLM"/>
    </source>
</evidence>
<reference evidence="1" key="1">
    <citation type="submission" date="2018-05" db="EMBL/GenBank/DDBJ databases">
        <authorList>
            <person name="Lanie J.A."/>
            <person name="Ng W.-L."/>
            <person name="Kazmierczak K.M."/>
            <person name="Andrzejewski T.M."/>
            <person name="Davidsen T.M."/>
            <person name="Wayne K.J."/>
            <person name="Tettelin H."/>
            <person name="Glass J.I."/>
            <person name="Rusch D."/>
            <person name="Podicherti R."/>
            <person name="Tsui H.-C.T."/>
            <person name="Winkler M.E."/>
        </authorList>
    </citation>
    <scope>NUCLEOTIDE SEQUENCE</scope>
</reference>
<evidence type="ECO:0000313" key="1">
    <source>
        <dbReference type="EMBL" id="SVD16923.1"/>
    </source>
</evidence>
<name>A0A382T4J7_9ZZZZ</name>
<dbReference type="EMBL" id="UINC01133788">
    <property type="protein sequence ID" value="SVD16923.1"/>
    <property type="molecule type" value="Genomic_DNA"/>
</dbReference>
<dbReference type="PANTHER" id="PTHR20883:SF48">
    <property type="entry name" value="ECTOINE DIOXYGENASE"/>
    <property type="match status" value="1"/>
</dbReference>
<dbReference type="SUPFAM" id="SSF51197">
    <property type="entry name" value="Clavaminate synthase-like"/>
    <property type="match status" value="1"/>
</dbReference>
<gene>
    <name evidence="1" type="ORF">METZ01_LOCUS369777</name>
</gene>
<organism evidence="1">
    <name type="scientific">marine metagenome</name>
    <dbReference type="NCBI Taxonomy" id="408172"/>
    <lineage>
        <taxon>unclassified sequences</taxon>
        <taxon>metagenomes</taxon>
        <taxon>ecological metagenomes</taxon>
    </lineage>
</organism>
<dbReference type="Pfam" id="PF05721">
    <property type="entry name" value="PhyH"/>
    <property type="match status" value="1"/>
</dbReference>
<dbReference type="PANTHER" id="PTHR20883">
    <property type="entry name" value="PHYTANOYL-COA DIOXYGENASE DOMAIN CONTAINING 1"/>
    <property type="match status" value="1"/>
</dbReference>
<accession>A0A382T4J7</accession>
<dbReference type="GO" id="GO:0016491">
    <property type="term" value="F:oxidoreductase activity"/>
    <property type="evidence" value="ECO:0007669"/>
    <property type="project" value="UniProtKB-ARBA"/>
</dbReference>
<dbReference type="Gene3D" id="2.60.120.620">
    <property type="entry name" value="q2cbj1_9rhob like domain"/>
    <property type="match status" value="1"/>
</dbReference>
<dbReference type="InterPro" id="IPR008775">
    <property type="entry name" value="Phytyl_CoA_dOase-like"/>
</dbReference>
<protein>
    <recommendedName>
        <fullName evidence="2">Phytanoyl-CoA dioxygenase</fullName>
    </recommendedName>
</protein>